<gene>
    <name evidence="3" type="ORF">HHL09_08865</name>
</gene>
<dbReference type="PANTHER" id="PTHR30388">
    <property type="entry name" value="ALDEHYDE OXIDOREDUCTASE MOLYBDENUM COFACTOR ASSEMBLY PROTEIN"/>
    <property type="match status" value="1"/>
</dbReference>
<dbReference type="EMBL" id="CP051774">
    <property type="protein sequence ID" value="QJE95886.1"/>
    <property type="molecule type" value="Genomic_DNA"/>
</dbReference>
<dbReference type="InterPro" id="IPR052698">
    <property type="entry name" value="MoCofactor_Util/Proc"/>
</dbReference>
<evidence type="ECO:0000259" key="1">
    <source>
        <dbReference type="Pfam" id="PF02625"/>
    </source>
</evidence>
<reference evidence="3 4" key="1">
    <citation type="submission" date="2020-04" db="EMBL/GenBank/DDBJ databases">
        <title>Luteolibacter sp. G-1-1-1 isolated from soil.</title>
        <authorList>
            <person name="Dahal R.H."/>
        </authorList>
    </citation>
    <scope>NUCLEOTIDE SEQUENCE [LARGE SCALE GENOMIC DNA]</scope>
    <source>
        <strain evidence="3 4">G-1-1-1</strain>
    </source>
</reference>
<proteinExistence type="predicted"/>
<dbReference type="AlphaFoldDB" id="A0A858RFK2"/>
<dbReference type="Proteomes" id="UP000501812">
    <property type="component" value="Chromosome"/>
</dbReference>
<accession>A0A858RFK2</accession>
<feature type="domain" description="XdhC- CoxI" evidence="1">
    <location>
        <begin position="16"/>
        <end position="78"/>
    </location>
</feature>
<dbReference type="Pfam" id="PF02625">
    <property type="entry name" value="XdhC_CoxI"/>
    <property type="match status" value="1"/>
</dbReference>
<evidence type="ECO:0000313" key="4">
    <source>
        <dbReference type="Proteomes" id="UP000501812"/>
    </source>
</evidence>
<keyword evidence="4" id="KW-1185">Reference proteome</keyword>
<dbReference type="InterPro" id="IPR027051">
    <property type="entry name" value="XdhC_Rossmann_dom"/>
</dbReference>
<feature type="domain" description="XdhC Rossmann" evidence="2">
    <location>
        <begin position="145"/>
        <end position="289"/>
    </location>
</feature>
<organism evidence="3 4">
    <name type="scientific">Luteolibacter luteus</name>
    <dbReference type="NCBI Taxonomy" id="2728835"/>
    <lineage>
        <taxon>Bacteria</taxon>
        <taxon>Pseudomonadati</taxon>
        <taxon>Verrucomicrobiota</taxon>
        <taxon>Verrucomicrobiia</taxon>
        <taxon>Verrucomicrobiales</taxon>
        <taxon>Verrucomicrobiaceae</taxon>
        <taxon>Luteolibacter</taxon>
    </lineage>
</organism>
<dbReference type="RefSeq" id="WP_169454199.1">
    <property type="nucleotide sequence ID" value="NZ_CP051774.1"/>
</dbReference>
<sequence length="315" mass="33986">MSDWPFLFDFARKHREGRLALASLVAREGSSYRQPGARMLIAEDGSFTGSLSGGCLEEGIANAARQVFAEGAPRKMTIDTRPHFGCPGKLHVLIEEIPAALPLVVESALRERRPISLVTDDAGTRVGSRGSDEALIEKVEPPVRLIVVGWTPDIEPVLSFAASLGWQRHRVVREQRMIAETPRVAGEAIRALSADELREHYVPDDSTAVLMMTHHLATDLAFLREILPAGYGYVGLLGSRRRRETLLGELGSLGLLEDPSVTDRFYAPVGLDLGGHHPASIALAIVAEIQAALAGAPAGFLRDRKGSIHAVSVSA</sequence>
<dbReference type="KEGG" id="luo:HHL09_08865"/>
<evidence type="ECO:0000259" key="2">
    <source>
        <dbReference type="Pfam" id="PF13478"/>
    </source>
</evidence>
<dbReference type="PANTHER" id="PTHR30388:SF4">
    <property type="entry name" value="MOLYBDENUM COFACTOR INSERTION CHAPERONE PAOD"/>
    <property type="match status" value="1"/>
</dbReference>
<dbReference type="Gene3D" id="3.40.50.720">
    <property type="entry name" value="NAD(P)-binding Rossmann-like Domain"/>
    <property type="match status" value="1"/>
</dbReference>
<dbReference type="InterPro" id="IPR003777">
    <property type="entry name" value="XdhC_CoxI"/>
</dbReference>
<name>A0A858RFK2_9BACT</name>
<dbReference type="Pfam" id="PF13478">
    <property type="entry name" value="XdhC_C"/>
    <property type="match status" value="1"/>
</dbReference>
<protein>
    <submittedName>
        <fullName evidence="3">XdhC family protein</fullName>
    </submittedName>
</protein>
<evidence type="ECO:0000313" key="3">
    <source>
        <dbReference type="EMBL" id="QJE95886.1"/>
    </source>
</evidence>